<feature type="transmembrane region" description="Helical" evidence="2">
    <location>
        <begin position="722"/>
        <end position="744"/>
    </location>
</feature>
<feature type="transmembrane region" description="Helical" evidence="2">
    <location>
        <begin position="168"/>
        <end position="191"/>
    </location>
</feature>
<feature type="transmembrane region" description="Helical" evidence="2">
    <location>
        <begin position="531"/>
        <end position="557"/>
    </location>
</feature>
<accession>A0A0D3K1Z9</accession>
<feature type="transmembrane region" description="Helical" evidence="2">
    <location>
        <begin position="632"/>
        <end position="654"/>
    </location>
</feature>
<dbReference type="GO" id="GO:0031267">
    <property type="term" value="F:small GTPase binding"/>
    <property type="evidence" value="ECO:0007669"/>
    <property type="project" value="TreeGrafter"/>
</dbReference>
<dbReference type="Pfam" id="PF13516">
    <property type="entry name" value="LRR_6"/>
    <property type="match status" value="3"/>
</dbReference>
<feature type="transmembrane region" description="Helical" evidence="2">
    <location>
        <begin position="451"/>
        <end position="473"/>
    </location>
</feature>
<name>A0A0D3K1Z9_EMIH1</name>
<dbReference type="InterPro" id="IPR027038">
    <property type="entry name" value="RanGap"/>
</dbReference>
<dbReference type="PANTHER" id="PTHR24113:SF15">
    <property type="entry name" value="NACHT DOMAIN-CONTAINING PROTEIN"/>
    <property type="match status" value="1"/>
</dbReference>
<dbReference type="GO" id="GO:0005829">
    <property type="term" value="C:cytosol"/>
    <property type="evidence" value="ECO:0007669"/>
    <property type="project" value="TreeGrafter"/>
</dbReference>
<dbReference type="InterPro" id="IPR001611">
    <property type="entry name" value="Leu-rich_rpt"/>
</dbReference>
<evidence type="ECO:0000313" key="3">
    <source>
        <dbReference type="EnsemblProtists" id="EOD29784"/>
    </source>
</evidence>
<dbReference type="GO" id="GO:0005096">
    <property type="term" value="F:GTPase activator activity"/>
    <property type="evidence" value="ECO:0007669"/>
    <property type="project" value="InterPro"/>
</dbReference>
<dbReference type="KEGG" id="ehx:EMIHUDRAFT_113574"/>
<evidence type="ECO:0000256" key="1">
    <source>
        <dbReference type="SAM" id="Coils"/>
    </source>
</evidence>
<keyword evidence="4" id="KW-1185">Reference proteome</keyword>
<organism evidence="3 4">
    <name type="scientific">Emiliania huxleyi (strain CCMP1516)</name>
    <dbReference type="NCBI Taxonomy" id="280463"/>
    <lineage>
        <taxon>Eukaryota</taxon>
        <taxon>Haptista</taxon>
        <taxon>Haptophyta</taxon>
        <taxon>Prymnesiophyceae</taxon>
        <taxon>Isochrysidales</taxon>
        <taxon>Noelaerhabdaceae</taxon>
        <taxon>Emiliania</taxon>
    </lineage>
</organism>
<dbReference type="HOGENOM" id="CLU_288115_0_0_1"/>
<keyword evidence="1" id="KW-0175">Coiled coil</keyword>
<dbReference type="eggNOG" id="KOG4308">
    <property type="taxonomic scope" value="Eukaryota"/>
</dbReference>
<dbReference type="SMART" id="SM00368">
    <property type="entry name" value="LRR_RI"/>
    <property type="match status" value="3"/>
</dbReference>
<keyword evidence="2" id="KW-0812">Transmembrane</keyword>
<dbReference type="PANTHER" id="PTHR24113">
    <property type="entry name" value="RAN GTPASE-ACTIVATING PROTEIN 1"/>
    <property type="match status" value="1"/>
</dbReference>
<reference evidence="3" key="2">
    <citation type="submission" date="2024-10" db="UniProtKB">
        <authorList>
            <consortium name="EnsemblProtists"/>
        </authorList>
    </citation>
    <scope>IDENTIFICATION</scope>
</reference>
<dbReference type="GO" id="GO:0005634">
    <property type="term" value="C:nucleus"/>
    <property type="evidence" value="ECO:0007669"/>
    <property type="project" value="TreeGrafter"/>
</dbReference>
<dbReference type="Proteomes" id="UP000013827">
    <property type="component" value="Unassembled WGS sequence"/>
</dbReference>
<dbReference type="RefSeq" id="XP_005782213.1">
    <property type="nucleotide sequence ID" value="XM_005782156.1"/>
</dbReference>
<proteinExistence type="predicted"/>
<dbReference type="GeneID" id="17275058"/>
<feature type="coiled-coil region" evidence="1">
    <location>
        <begin position="28"/>
        <end position="97"/>
    </location>
</feature>
<keyword evidence="2" id="KW-1133">Transmembrane helix</keyword>
<feature type="transmembrane region" description="Helical" evidence="2">
    <location>
        <begin position="680"/>
        <end position="701"/>
    </location>
</feature>
<evidence type="ECO:0000313" key="4">
    <source>
        <dbReference type="Proteomes" id="UP000013827"/>
    </source>
</evidence>
<reference evidence="4" key="1">
    <citation type="journal article" date="2013" name="Nature">
        <title>Pan genome of the phytoplankton Emiliania underpins its global distribution.</title>
        <authorList>
            <person name="Read B.A."/>
            <person name="Kegel J."/>
            <person name="Klute M.J."/>
            <person name="Kuo A."/>
            <person name="Lefebvre S.C."/>
            <person name="Maumus F."/>
            <person name="Mayer C."/>
            <person name="Miller J."/>
            <person name="Monier A."/>
            <person name="Salamov A."/>
            <person name="Young J."/>
            <person name="Aguilar M."/>
            <person name="Claverie J.M."/>
            <person name="Frickenhaus S."/>
            <person name="Gonzalez K."/>
            <person name="Herman E.K."/>
            <person name="Lin Y.C."/>
            <person name="Napier J."/>
            <person name="Ogata H."/>
            <person name="Sarno A.F."/>
            <person name="Shmutz J."/>
            <person name="Schroeder D."/>
            <person name="de Vargas C."/>
            <person name="Verret F."/>
            <person name="von Dassow P."/>
            <person name="Valentin K."/>
            <person name="Van de Peer Y."/>
            <person name="Wheeler G."/>
            <person name="Dacks J.B."/>
            <person name="Delwiche C.F."/>
            <person name="Dyhrman S.T."/>
            <person name="Glockner G."/>
            <person name="John U."/>
            <person name="Richards T."/>
            <person name="Worden A.Z."/>
            <person name="Zhang X."/>
            <person name="Grigoriev I.V."/>
            <person name="Allen A.E."/>
            <person name="Bidle K."/>
            <person name="Borodovsky M."/>
            <person name="Bowler C."/>
            <person name="Brownlee C."/>
            <person name="Cock J.M."/>
            <person name="Elias M."/>
            <person name="Gladyshev V.N."/>
            <person name="Groth M."/>
            <person name="Guda C."/>
            <person name="Hadaegh A."/>
            <person name="Iglesias-Rodriguez M.D."/>
            <person name="Jenkins J."/>
            <person name="Jones B.M."/>
            <person name="Lawson T."/>
            <person name="Leese F."/>
            <person name="Lindquist E."/>
            <person name="Lobanov A."/>
            <person name="Lomsadze A."/>
            <person name="Malik S.B."/>
            <person name="Marsh M.E."/>
            <person name="Mackinder L."/>
            <person name="Mock T."/>
            <person name="Mueller-Roeber B."/>
            <person name="Pagarete A."/>
            <person name="Parker M."/>
            <person name="Probert I."/>
            <person name="Quesneville H."/>
            <person name="Raines C."/>
            <person name="Rensing S.A."/>
            <person name="Riano-Pachon D.M."/>
            <person name="Richier S."/>
            <person name="Rokitta S."/>
            <person name="Shiraiwa Y."/>
            <person name="Soanes D.M."/>
            <person name="van der Giezen M."/>
            <person name="Wahlund T.M."/>
            <person name="Williams B."/>
            <person name="Wilson W."/>
            <person name="Wolfe G."/>
            <person name="Wurch L.L."/>
        </authorList>
    </citation>
    <scope>NUCLEOTIDE SEQUENCE</scope>
</reference>
<sequence>MRRGLSAPGAKARTKLAAEKRAASEASAADLAQQAEDAKIRAEQQAAAAEAASAELAETAKKLAASEALAADLAKQVDDAKRDKAAAAAAAAEAAAEAAEAVKKPAAPEAAPADLEARQLIDTDLEAGTVGRSIGLPKFKKVRAASDGGGPYQQLIDGDSRIRMTKGFLAALLTTNTCCAAFLGMVLVVLYQHSYASGVGEVQPRPPPPPISSYDYDYDVAPPPPTSSCAIYHAGAAVLEGVMHTMTADGLTEVETEEREIVTEERIGFSSPFAPTFFDFECLLANGTGDPCDAYVAEAFADQMFVPLRTDSLVGLWLSTIFLYSLAQIGGIPRPRFVDRRIDWPGLVFWLSWMLTQLCQFFVVGLSLAMQVVAFFGVHERTGPCMVRVDNFTLLDEYATVTFAAQPALLSKLLLLVVYGYLLSLGALVFIGRNVNEVDFKAEASKTNTSLVQPIPLASVLYFISRWALYGICLGTVGGWLGGPVASWAAALVAAAVGSLTGGFRRDSFVIVDEEDEEGVSLSRAKIAKCALGVLLALPILPNLVYLPLGGLFFAFVKLSFAAGRKSLDLIESTATSEWPRCQRLEALTKAAAAATKPAISWLAPLGSLELSSGMSMVVQGLAYTETSLSTLAGGLACVLGCLALSPLVAYGTWAAEQGRLEPDYDVEDSVVDAVQARAWILWLLVATPVVLFVVDICFMKDKLLRQRCKKGGIYLSFTSDADLNVVLTVYVIFLLALGFLILFTSQDDAYIERVIWHAQVVYGDSFAFLATLQLDVSGLQPFIDSLMADMVAFTGDPLGAAQKVADRLAEIAADPLAPVREVVEVVANMSRYLEIDPSYFVEHSAALDVLNVSLGLLKLLATYGRKAFALYDVVLRLFRGDNEEGDEEDDGVVQVHECVADPKKAQVEADIELLCQRGVYLDENSLDLSNARLADGEVATIALWLKDNAVLTNLSLYYNHIGDEGAKALASALRVNEVLKTLDLGENEIGDKGAKAIGGALTVNGVLKSIDLSDNNLGDEGEKAIHDAVSGREGFQLEM</sequence>
<dbReference type="AlphaFoldDB" id="A0A0D3K1Z9"/>
<feature type="transmembrane region" description="Helical" evidence="2">
    <location>
        <begin position="413"/>
        <end position="431"/>
    </location>
</feature>
<protein>
    <submittedName>
        <fullName evidence="3">Uncharacterized protein</fullName>
    </submittedName>
</protein>
<dbReference type="GO" id="GO:0006913">
    <property type="term" value="P:nucleocytoplasmic transport"/>
    <property type="evidence" value="ECO:0007669"/>
    <property type="project" value="TreeGrafter"/>
</dbReference>
<feature type="transmembrane region" description="Helical" evidence="2">
    <location>
        <begin position="353"/>
        <end position="378"/>
    </location>
</feature>
<feature type="transmembrane region" description="Helical" evidence="2">
    <location>
        <begin position="313"/>
        <end position="333"/>
    </location>
</feature>
<dbReference type="GO" id="GO:0048471">
    <property type="term" value="C:perinuclear region of cytoplasm"/>
    <property type="evidence" value="ECO:0007669"/>
    <property type="project" value="TreeGrafter"/>
</dbReference>
<feature type="transmembrane region" description="Helical" evidence="2">
    <location>
        <begin position="485"/>
        <end position="504"/>
    </location>
</feature>
<dbReference type="PaxDb" id="2903-EOD29784"/>
<dbReference type="EnsemblProtists" id="EOD29784">
    <property type="protein sequence ID" value="EOD29784"/>
    <property type="gene ID" value="EMIHUDRAFT_113574"/>
</dbReference>
<keyword evidence="2" id="KW-0472">Membrane</keyword>
<dbReference type="SUPFAM" id="SSF52047">
    <property type="entry name" value="RNI-like"/>
    <property type="match status" value="1"/>
</dbReference>
<evidence type="ECO:0000256" key="2">
    <source>
        <dbReference type="SAM" id="Phobius"/>
    </source>
</evidence>
<dbReference type="Gene3D" id="3.80.10.10">
    <property type="entry name" value="Ribonuclease Inhibitor"/>
    <property type="match status" value="1"/>
</dbReference>
<dbReference type="InterPro" id="IPR032675">
    <property type="entry name" value="LRR_dom_sf"/>
</dbReference>